<dbReference type="AlphaFoldDB" id="A0A2I0CMT2"/>
<sequence length="303" mass="33025">MHILLTGGTGLIGRALCRHWLAAGHQLSVWSRRPEQVAALCGAQVRGIGRLQELGEEPLDVIVNLAGAPIADRLWTRRRKAELLASRVQLTDQLVEWLATRRQRPALLLSGSAVGWYGCGGEQELDENSGSPAEDFASQLCAAWEDSARAAEALGLRVVLLRTGLVLARQGGLLKRMHLPFSLGLGGPLGDGRQWMPWIHLADQIALIDFLLQHPQASGPYNACAPQPVRNRDFARALGQALHRPAWLAAPAGLLRLLLGELAELLLDGQRAVPRRLLQAGFRFRFTTLEEALADLLAGTDKD</sequence>
<dbReference type="InterPro" id="IPR036291">
    <property type="entry name" value="NAD(P)-bd_dom_sf"/>
</dbReference>
<dbReference type="Pfam" id="PF01370">
    <property type="entry name" value="Epimerase"/>
    <property type="match status" value="1"/>
</dbReference>
<dbReference type="InterPro" id="IPR010099">
    <property type="entry name" value="SDR39U1"/>
</dbReference>
<dbReference type="RefSeq" id="WP_101194173.1">
    <property type="nucleotide sequence ID" value="NZ_PIYS01000027.1"/>
</dbReference>
<dbReference type="Pfam" id="PF08338">
    <property type="entry name" value="DUF1731"/>
    <property type="match status" value="1"/>
</dbReference>
<evidence type="ECO:0000313" key="4">
    <source>
        <dbReference type="EMBL" id="PKF70464.1"/>
    </source>
</evidence>
<evidence type="ECO:0000259" key="3">
    <source>
        <dbReference type="Pfam" id="PF08338"/>
    </source>
</evidence>
<feature type="domain" description="NAD-dependent epimerase/dehydratase" evidence="2">
    <location>
        <begin position="3"/>
        <end position="222"/>
    </location>
</feature>
<evidence type="ECO:0000313" key="5">
    <source>
        <dbReference type="Proteomes" id="UP000242861"/>
    </source>
</evidence>
<organism evidence="4 5">
    <name type="scientific">Pseudomonas fluvialis</name>
    <dbReference type="NCBI Taxonomy" id="1793966"/>
    <lineage>
        <taxon>Bacteria</taxon>
        <taxon>Pseudomonadati</taxon>
        <taxon>Pseudomonadota</taxon>
        <taxon>Gammaproteobacteria</taxon>
        <taxon>Pseudomonadales</taxon>
        <taxon>Pseudomonadaceae</taxon>
        <taxon>Pseudomonas</taxon>
    </lineage>
</organism>
<evidence type="ECO:0000259" key="2">
    <source>
        <dbReference type="Pfam" id="PF01370"/>
    </source>
</evidence>
<feature type="domain" description="DUF1731" evidence="3">
    <location>
        <begin position="250"/>
        <end position="296"/>
    </location>
</feature>
<gene>
    <name evidence="4" type="ORF">CW360_14305</name>
</gene>
<dbReference type="Gene3D" id="3.40.50.720">
    <property type="entry name" value="NAD(P)-binding Rossmann-like Domain"/>
    <property type="match status" value="1"/>
</dbReference>
<name>A0A2I0CMT2_9PSED</name>
<dbReference type="InterPro" id="IPR001509">
    <property type="entry name" value="Epimerase_deHydtase"/>
</dbReference>
<dbReference type="SUPFAM" id="SSF51735">
    <property type="entry name" value="NAD(P)-binding Rossmann-fold domains"/>
    <property type="match status" value="1"/>
</dbReference>
<dbReference type="EMBL" id="PIYS01000027">
    <property type="protein sequence ID" value="PKF70464.1"/>
    <property type="molecule type" value="Genomic_DNA"/>
</dbReference>
<dbReference type="PANTHER" id="PTHR11092">
    <property type="entry name" value="SUGAR NUCLEOTIDE EPIMERASE RELATED"/>
    <property type="match status" value="1"/>
</dbReference>
<comment type="caution">
    <text evidence="4">The sequence shown here is derived from an EMBL/GenBank/DDBJ whole genome shotgun (WGS) entry which is preliminary data.</text>
</comment>
<dbReference type="PANTHER" id="PTHR11092:SF0">
    <property type="entry name" value="EPIMERASE FAMILY PROTEIN SDR39U1"/>
    <property type="match status" value="1"/>
</dbReference>
<protein>
    <submittedName>
        <fullName evidence="4">TIGR01777 family protein</fullName>
    </submittedName>
</protein>
<accession>A0A2I0CMT2</accession>
<proteinExistence type="inferred from homology"/>
<dbReference type="NCBIfam" id="TIGR01777">
    <property type="entry name" value="yfcH"/>
    <property type="match status" value="1"/>
</dbReference>
<comment type="similarity">
    <text evidence="1">Belongs to the NAD(P)-dependent epimerase/dehydratase family. SDR39U1 subfamily.</text>
</comment>
<evidence type="ECO:0000256" key="1">
    <source>
        <dbReference type="ARBA" id="ARBA00009353"/>
    </source>
</evidence>
<dbReference type="Proteomes" id="UP000242861">
    <property type="component" value="Unassembled WGS sequence"/>
</dbReference>
<reference evidence="5" key="1">
    <citation type="submission" date="2017-12" db="EMBL/GenBank/DDBJ databases">
        <authorList>
            <person name="Yu X.-Y."/>
        </authorList>
    </citation>
    <scope>NUCLEOTIDE SEQUENCE [LARGE SCALE GENOMIC DNA]</scope>
    <source>
        <strain evidence="5">ZYSR67-Z</strain>
    </source>
</reference>
<dbReference type="InterPro" id="IPR013549">
    <property type="entry name" value="DUF1731"/>
</dbReference>